<feature type="region of interest" description="Disordered" evidence="1">
    <location>
        <begin position="225"/>
        <end position="253"/>
    </location>
</feature>
<keyword evidence="2" id="KW-0812">Transmembrane</keyword>
<proteinExistence type="predicted"/>
<organism evidence="3 4">
    <name type="scientific">Perkinsus chesapeaki</name>
    <name type="common">Clam parasite</name>
    <name type="synonym">Perkinsus andrewsi</name>
    <dbReference type="NCBI Taxonomy" id="330153"/>
    <lineage>
        <taxon>Eukaryota</taxon>
        <taxon>Sar</taxon>
        <taxon>Alveolata</taxon>
        <taxon>Perkinsozoa</taxon>
        <taxon>Perkinsea</taxon>
        <taxon>Perkinsida</taxon>
        <taxon>Perkinsidae</taxon>
        <taxon>Perkinsus</taxon>
    </lineage>
</organism>
<comment type="caution">
    <text evidence="3">The sequence shown here is derived from an EMBL/GenBank/DDBJ whole genome shotgun (WGS) entry which is preliminary data.</text>
</comment>
<dbReference type="AlphaFoldDB" id="A0A7J6MXF3"/>
<name>A0A7J6MXF3_PERCH</name>
<keyword evidence="2" id="KW-1133">Transmembrane helix</keyword>
<gene>
    <name evidence="3" type="ORF">FOL47_006827</name>
</gene>
<evidence type="ECO:0000256" key="2">
    <source>
        <dbReference type="SAM" id="Phobius"/>
    </source>
</evidence>
<protein>
    <submittedName>
        <fullName evidence="3">Uncharacterized protein</fullName>
    </submittedName>
</protein>
<feature type="compositionally biased region" description="Polar residues" evidence="1">
    <location>
        <begin position="1"/>
        <end position="22"/>
    </location>
</feature>
<dbReference type="EMBL" id="JAAPAO010000039">
    <property type="protein sequence ID" value="KAF4676027.1"/>
    <property type="molecule type" value="Genomic_DNA"/>
</dbReference>
<evidence type="ECO:0000313" key="4">
    <source>
        <dbReference type="Proteomes" id="UP000591131"/>
    </source>
</evidence>
<accession>A0A7J6MXF3</accession>
<reference evidence="3 4" key="1">
    <citation type="submission" date="2020-04" db="EMBL/GenBank/DDBJ databases">
        <title>Perkinsus chesapeaki whole genome sequence.</title>
        <authorList>
            <person name="Bogema D.R."/>
        </authorList>
    </citation>
    <scope>NUCLEOTIDE SEQUENCE [LARGE SCALE GENOMIC DNA]</scope>
    <source>
        <strain evidence="3">ATCC PRA-425</strain>
    </source>
</reference>
<evidence type="ECO:0000313" key="3">
    <source>
        <dbReference type="EMBL" id="KAF4676027.1"/>
    </source>
</evidence>
<feature type="compositionally biased region" description="Polar residues" evidence="1">
    <location>
        <begin position="226"/>
        <end position="252"/>
    </location>
</feature>
<dbReference type="Proteomes" id="UP000591131">
    <property type="component" value="Unassembled WGS sequence"/>
</dbReference>
<keyword evidence="4" id="KW-1185">Reference proteome</keyword>
<sequence>MAAAACSSSSTIVESHSPTEITEITEPAPGATVPSTVEQPSVQCQNIEEESAGSTAPSMASSDNVDVSDSRYYHDVAVLTDALIALVTWPVTFVCVFLPAPISNVVRSSTRPLVYRSTAVAKASARVMARALRTASTKESRVVVILCAELWLRVCALMTTKEMRELGDTFYRLTLAIIQVLRTRNVEDLLESVKDLTGSTVELIGQTSNDVKKIIDGEKSERKQVKQLTAKPTSTEPPTDEQSVPAPTSDNGVNEISSNKISESIFTFQVDLRSPLTISVIVLLATVWLYGFLKLLQTI</sequence>
<keyword evidence="2" id="KW-0472">Membrane</keyword>
<dbReference type="OrthoDB" id="471193at2759"/>
<feature type="region of interest" description="Disordered" evidence="1">
    <location>
        <begin position="1"/>
        <end position="39"/>
    </location>
</feature>
<feature type="transmembrane region" description="Helical" evidence="2">
    <location>
        <begin position="276"/>
        <end position="296"/>
    </location>
</feature>
<evidence type="ECO:0000256" key="1">
    <source>
        <dbReference type="SAM" id="MobiDB-lite"/>
    </source>
</evidence>